<gene>
    <name evidence="2" type="primary">Hypp5270</name>
    <name evidence="2" type="ORF">BLAG_LOCUS25275</name>
</gene>
<dbReference type="AlphaFoldDB" id="A0A8K0F125"/>
<keyword evidence="1" id="KW-0812">Transmembrane</keyword>
<sequence length="72" mass="7785">MVLVFGMMWTLSSQQEVNQNQGLLGLKRTEFNVVVGSAALIGIILLAVIAVVCRGVYVKNKNGGDREASTYL</sequence>
<keyword evidence="1" id="KW-0472">Membrane</keyword>
<dbReference type="Proteomes" id="UP000838412">
    <property type="component" value="Chromosome 9"/>
</dbReference>
<evidence type="ECO:0000256" key="1">
    <source>
        <dbReference type="SAM" id="Phobius"/>
    </source>
</evidence>
<protein>
    <submittedName>
        <fullName evidence="2">Hypp5270 protein</fullName>
    </submittedName>
</protein>
<dbReference type="EMBL" id="OV696694">
    <property type="protein sequence ID" value="CAH1274165.1"/>
    <property type="molecule type" value="Genomic_DNA"/>
</dbReference>
<proteinExistence type="predicted"/>
<feature type="transmembrane region" description="Helical" evidence="1">
    <location>
        <begin position="31"/>
        <end position="57"/>
    </location>
</feature>
<name>A0A8K0F125_BRALA</name>
<organism evidence="2 3">
    <name type="scientific">Branchiostoma lanceolatum</name>
    <name type="common">Common lancelet</name>
    <name type="synonym">Amphioxus lanceolatum</name>
    <dbReference type="NCBI Taxonomy" id="7740"/>
    <lineage>
        <taxon>Eukaryota</taxon>
        <taxon>Metazoa</taxon>
        <taxon>Chordata</taxon>
        <taxon>Cephalochordata</taxon>
        <taxon>Leptocardii</taxon>
        <taxon>Amphioxiformes</taxon>
        <taxon>Branchiostomatidae</taxon>
        <taxon>Branchiostoma</taxon>
    </lineage>
</organism>
<keyword evidence="3" id="KW-1185">Reference proteome</keyword>
<reference evidence="2" key="1">
    <citation type="submission" date="2022-01" db="EMBL/GenBank/DDBJ databases">
        <authorList>
            <person name="Braso-Vives M."/>
        </authorList>
    </citation>
    <scope>NUCLEOTIDE SEQUENCE</scope>
</reference>
<evidence type="ECO:0000313" key="2">
    <source>
        <dbReference type="EMBL" id="CAH1274165.1"/>
    </source>
</evidence>
<accession>A0A8K0F125</accession>
<evidence type="ECO:0000313" key="3">
    <source>
        <dbReference type="Proteomes" id="UP000838412"/>
    </source>
</evidence>
<keyword evidence="1" id="KW-1133">Transmembrane helix</keyword>